<evidence type="ECO:0000313" key="2">
    <source>
        <dbReference type="Proteomes" id="UP000799754"/>
    </source>
</evidence>
<protein>
    <submittedName>
        <fullName evidence="1">Metallo-dependent phosphatase</fullName>
    </submittedName>
</protein>
<dbReference type="Proteomes" id="UP000799754">
    <property type="component" value="Unassembled WGS sequence"/>
</dbReference>
<dbReference type="EMBL" id="MU006703">
    <property type="protein sequence ID" value="KAF2632384.1"/>
    <property type="molecule type" value="Genomic_DNA"/>
</dbReference>
<evidence type="ECO:0000313" key="1">
    <source>
        <dbReference type="EMBL" id="KAF2632384.1"/>
    </source>
</evidence>
<gene>
    <name evidence="1" type="ORF">BU25DRAFT_330719</name>
</gene>
<keyword evidence="2" id="KW-1185">Reference proteome</keyword>
<name>A0ACB6SGE4_9PLEO</name>
<accession>A0ACB6SGE4</accession>
<organism evidence="1 2">
    <name type="scientific">Macroventuria anomochaeta</name>
    <dbReference type="NCBI Taxonomy" id="301207"/>
    <lineage>
        <taxon>Eukaryota</taxon>
        <taxon>Fungi</taxon>
        <taxon>Dikarya</taxon>
        <taxon>Ascomycota</taxon>
        <taxon>Pezizomycotina</taxon>
        <taxon>Dothideomycetes</taxon>
        <taxon>Pleosporomycetidae</taxon>
        <taxon>Pleosporales</taxon>
        <taxon>Pleosporineae</taxon>
        <taxon>Didymellaceae</taxon>
        <taxon>Macroventuria</taxon>
    </lineage>
</organism>
<comment type="caution">
    <text evidence="1">The sequence shown here is derived from an EMBL/GenBank/DDBJ whole genome shotgun (WGS) entry which is preliminary data.</text>
</comment>
<proteinExistence type="predicted"/>
<sequence length="343" mass="38608">MVLEILNPWRSPKDDFEPTPLPALLFRAPVKLLLHQLYHVLTRLRSTPKPSEPAIRVVCISDTHTHIPDDVPGGDILIHAGDMTNEGSVEEIQAQINWLSSLPHKEIIVISGNHDTYLDPRARPSLSTAQREGNLEWGRVHYLQHKLLTLTITPRDTPTTDSRSPLLRDGAQRRLRIYGAPQIPACGPMSVHAFQYARGSDAWSETVPEDIDILVTHTPPKYHLDLALPKSLGCEHLLNEVKRIKPLLHVFGHVHWGAGTEVVHWNRAHEAYVQGMETESSYTRGVLDMGLWWNVVRVVYRGVRELLWDRVWGGQSSHTVLVNAAQMKGNTGKLGNPIQVVEI</sequence>
<reference evidence="1" key="1">
    <citation type="journal article" date="2020" name="Stud. Mycol.">
        <title>101 Dothideomycetes genomes: a test case for predicting lifestyles and emergence of pathogens.</title>
        <authorList>
            <person name="Haridas S."/>
            <person name="Albert R."/>
            <person name="Binder M."/>
            <person name="Bloem J."/>
            <person name="Labutti K."/>
            <person name="Salamov A."/>
            <person name="Andreopoulos B."/>
            <person name="Baker S."/>
            <person name="Barry K."/>
            <person name="Bills G."/>
            <person name="Bluhm B."/>
            <person name="Cannon C."/>
            <person name="Castanera R."/>
            <person name="Culley D."/>
            <person name="Daum C."/>
            <person name="Ezra D."/>
            <person name="Gonzalez J."/>
            <person name="Henrissat B."/>
            <person name="Kuo A."/>
            <person name="Liang C."/>
            <person name="Lipzen A."/>
            <person name="Lutzoni F."/>
            <person name="Magnuson J."/>
            <person name="Mondo S."/>
            <person name="Nolan M."/>
            <person name="Ohm R."/>
            <person name="Pangilinan J."/>
            <person name="Park H.-J."/>
            <person name="Ramirez L."/>
            <person name="Alfaro M."/>
            <person name="Sun H."/>
            <person name="Tritt A."/>
            <person name="Yoshinaga Y."/>
            <person name="Zwiers L.-H."/>
            <person name="Turgeon B."/>
            <person name="Goodwin S."/>
            <person name="Spatafora J."/>
            <person name="Crous P."/>
            <person name="Grigoriev I."/>
        </authorList>
    </citation>
    <scope>NUCLEOTIDE SEQUENCE</scope>
    <source>
        <strain evidence="1">CBS 525.71</strain>
    </source>
</reference>